<comment type="caution">
    <text evidence="1">The sequence shown here is derived from an EMBL/GenBank/DDBJ whole genome shotgun (WGS) entry which is preliminary data.</text>
</comment>
<dbReference type="AlphaFoldDB" id="A0A8S4DBQ4"/>
<sequence>MDKQKQVDVVYTDFEKAFDRVDHIILIRKLEHLGIHGDLLRWVESYLNNRSQAVALGGFCSDFIKITSGVPQGKLADMSMLYDLVRGRGDPALLAQLGLLVPSSRTRHTQLFRIPYHRVNYTQNTTLTRIAKTYNNIFSDVDPFICSKLTFKKSIIEHLNEH</sequence>
<gene>
    <name evidence="1" type="ORF">PLXY2_LOCUS1495</name>
</gene>
<dbReference type="InterPro" id="IPR043502">
    <property type="entry name" value="DNA/RNA_pol_sf"/>
</dbReference>
<dbReference type="PANTHER" id="PTHR33332">
    <property type="entry name" value="REVERSE TRANSCRIPTASE DOMAIN-CONTAINING PROTEIN"/>
    <property type="match status" value="1"/>
</dbReference>
<accession>A0A8S4DBQ4</accession>
<dbReference type="GO" id="GO:0071897">
    <property type="term" value="P:DNA biosynthetic process"/>
    <property type="evidence" value="ECO:0007669"/>
    <property type="project" value="UniProtKB-ARBA"/>
</dbReference>
<dbReference type="SUPFAM" id="SSF56672">
    <property type="entry name" value="DNA/RNA polymerases"/>
    <property type="match status" value="1"/>
</dbReference>
<dbReference type="EMBL" id="CAJHNJ030000003">
    <property type="protein sequence ID" value="CAG9094432.1"/>
    <property type="molecule type" value="Genomic_DNA"/>
</dbReference>
<evidence type="ECO:0000313" key="1">
    <source>
        <dbReference type="EMBL" id="CAG9094432.1"/>
    </source>
</evidence>
<evidence type="ECO:0000313" key="2">
    <source>
        <dbReference type="Proteomes" id="UP000653454"/>
    </source>
</evidence>
<protein>
    <submittedName>
        <fullName evidence="1">(diamondback moth) hypothetical protein</fullName>
    </submittedName>
</protein>
<proteinExistence type="predicted"/>
<keyword evidence="2" id="KW-1185">Reference proteome</keyword>
<name>A0A8S4DBQ4_PLUXY</name>
<organism evidence="1 2">
    <name type="scientific">Plutella xylostella</name>
    <name type="common">Diamondback moth</name>
    <name type="synonym">Plutella maculipennis</name>
    <dbReference type="NCBI Taxonomy" id="51655"/>
    <lineage>
        <taxon>Eukaryota</taxon>
        <taxon>Metazoa</taxon>
        <taxon>Ecdysozoa</taxon>
        <taxon>Arthropoda</taxon>
        <taxon>Hexapoda</taxon>
        <taxon>Insecta</taxon>
        <taxon>Pterygota</taxon>
        <taxon>Neoptera</taxon>
        <taxon>Endopterygota</taxon>
        <taxon>Lepidoptera</taxon>
        <taxon>Glossata</taxon>
        <taxon>Ditrysia</taxon>
        <taxon>Yponomeutoidea</taxon>
        <taxon>Plutellidae</taxon>
        <taxon>Plutella</taxon>
    </lineage>
</organism>
<dbReference type="Proteomes" id="UP000653454">
    <property type="component" value="Unassembled WGS sequence"/>
</dbReference>
<reference evidence="1" key="1">
    <citation type="submission" date="2020-11" db="EMBL/GenBank/DDBJ databases">
        <authorList>
            <person name="Whiteford S."/>
        </authorList>
    </citation>
    <scope>NUCLEOTIDE SEQUENCE</scope>
</reference>